<organism evidence="1">
    <name type="scientific">marine metagenome</name>
    <dbReference type="NCBI Taxonomy" id="408172"/>
    <lineage>
        <taxon>unclassified sequences</taxon>
        <taxon>metagenomes</taxon>
        <taxon>ecological metagenomes</taxon>
    </lineage>
</organism>
<gene>
    <name evidence="1" type="ORF">METZ01_LOCUS436816</name>
</gene>
<dbReference type="EMBL" id="UINC01176710">
    <property type="protein sequence ID" value="SVD83962.1"/>
    <property type="molecule type" value="Genomic_DNA"/>
</dbReference>
<name>A0A382YL00_9ZZZZ</name>
<accession>A0A382YL00</accession>
<reference evidence="1" key="1">
    <citation type="submission" date="2018-05" db="EMBL/GenBank/DDBJ databases">
        <authorList>
            <person name="Lanie J.A."/>
            <person name="Ng W.-L."/>
            <person name="Kazmierczak K.M."/>
            <person name="Andrzejewski T.M."/>
            <person name="Davidsen T.M."/>
            <person name="Wayne K.J."/>
            <person name="Tettelin H."/>
            <person name="Glass J.I."/>
            <person name="Rusch D."/>
            <person name="Podicherti R."/>
            <person name="Tsui H.-C.T."/>
            <person name="Winkler M.E."/>
        </authorList>
    </citation>
    <scope>NUCLEOTIDE SEQUENCE</scope>
</reference>
<feature type="non-terminal residue" evidence="1">
    <location>
        <position position="31"/>
    </location>
</feature>
<evidence type="ECO:0000313" key="1">
    <source>
        <dbReference type="EMBL" id="SVD83962.1"/>
    </source>
</evidence>
<proteinExistence type="predicted"/>
<protein>
    <submittedName>
        <fullName evidence="1">Uncharacterized protein</fullName>
    </submittedName>
</protein>
<sequence>MGLFIGDLDTAILEPTVIRKVCGVMNWVKIT</sequence>
<dbReference type="AlphaFoldDB" id="A0A382YL00"/>